<dbReference type="SMART" id="SM00448">
    <property type="entry name" value="REC"/>
    <property type="match status" value="1"/>
</dbReference>
<name>A0A202BGP1_CHRVL</name>
<keyword evidence="5" id="KW-1185">Reference proteome</keyword>
<dbReference type="PANTHER" id="PTHR44591">
    <property type="entry name" value="STRESS RESPONSE REGULATOR PROTEIN 1"/>
    <property type="match status" value="1"/>
</dbReference>
<evidence type="ECO:0000259" key="3">
    <source>
        <dbReference type="PROSITE" id="PS50110"/>
    </source>
</evidence>
<dbReference type="GO" id="GO:0000160">
    <property type="term" value="P:phosphorelay signal transduction system"/>
    <property type="evidence" value="ECO:0007669"/>
    <property type="project" value="InterPro"/>
</dbReference>
<dbReference type="Pfam" id="PF08667">
    <property type="entry name" value="BetR"/>
    <property type="match status" value="1"/>
</dbReference>
<feature type="modified residue" description="4-aspartylphosphate" evidence="2">
    <location>
        <position position="244"/>
    </location>
</feature>
<feature type="domain" description="Response regulatory" evidence="3">
    <location>
        <begin position="195"/>
        <end position="310"/>
    </location>
</feature>
<dbReference type="Gene3D" id="3.40.50.2300">
    <property type="match status" value="1"/>
</dbReference>
<sequence length="314" mass="34658">MLLAFFFQRIESPVVIDDFKSLFLVRLAQLLDATGIAERERTAWLRDLLGIDLSSANRKLKGGIAFNIEELAKVAKTIHCSADYLLGLTENSGCNPLPGLTFQGLGIQTTLLCDRLPAQEAMAVAARTPGEADGGEAMIAWISCQSSAQYAQLVGWKDAEHGGWWVGGRDEAPEQAALHRVYASLRLDASISAYRVAVLDDRAEAAEVMQGFLEQAGYEADTYTCVADLSQSLKRTRYDAFVLDWSMGRGETTEGLMEEIRRQHAGTPIMLITGEASELEIERAIDQHGVRYFQKTGLFKPIIAQLKKDLRERG</sequence>
<dbReference type="Proteomes" id="UP000196342">
    <property type="component" value="Unassembled WGS sequence"/>
</dbReference>
<proteinExistence type="predicted"/>
<dbReference type="Pfam" id="PF00072">
    <property type="entry name" value="Response_reg"/>
    <property type="match status" value="1"/>
</dbReference>
<protein>
    <recommendedName>
        <fullName evidence="3">Response regulatory domain-containing protein</fullName>
    </recommendedName>
</protein>
<organism evidence="4 5">
    <name type="scientific">Chromobacterium violaceum</name>
    <dbReference type="NCBI Taxonomy" id="536"/>
    <lineage>
        <taxon>Bacteria</taxon>
        <taxon>Pseudomonadati</taxon>
        <taxon>Pseudomonadota</taxon>
        <taxon>Betaproteobacteria</taxon>
        <taxon>Neisseriales</taxon>
        <taxon>Chromobacteriaceae</taxon>
        <taxon>Chromobacterium</taxon>
    </lineage>
</organism>
<dbReference type="InterPro" id="IPR001789">
    <property type="entry name" value="Sig_transdc_resp-reg_receiver"/>
</dbReference>
<dbReference type="SUPFAM" id="SSF52172">
    <property type="entry name" value="CheY-like"/>
    <property type="match status" value="1"/>
</dbReference>
<reference evidence="4 5" key="1">
    <citation type="submission" date="2017-05" db="EMBL/GenBank/DDBJ databases">
        <title>Chromobacterium violaceum GHPS1 isolated from Hydrocarbon polluted soil in French Guiana display an awesome secondary metabolite arsenal and a battery of drug and heavy-metal-resistance and detoxification of xenobiotics proteins.</title>
        <authorList>
            <person name="Belbahri L."/>
        </authorList>
    </citation>
    <scope>NUCLEOTIDE SEQUENCE [LARGE SCALE GENOMIC DNA]</scope>
    <source>
        <strain evidence="4 5">GHPS1</strain>
    </source>
</reference>
<dbReference type="PANTHER" id="PTHR44591:SF3">
    <property type="entry name" value="RESPONSE REGULATORY DOMAIN-CONTAINING PROTEIN"/>
    <property type="match status" value="1"/>
</dbReference>
<evidence type="ECO:0000313" key="5">
    <source>
        <dbReference type="Proteomes" id="UP000196342"/>
    </source>
</evidence>
<accession>A0A202BGP1</accession>
<dbReference type="EMBL" id="NHOO01000001">
    <property type="protein sequence ID" value="OVE50714.1"/>
    <property type="molecule type" value="Genomic_DNA"/>
</dbReference>
<dbReference type="CDD" id="cd00156">
    <property type="entry name" value="REC"/>
    <property type="match status" value="1"/>
</dbReference>
<gene>
    <name evidence="4" type="ORF">CBW21_01625</name>
</gene>
<keyword evidence="1 2" id="KW-0597">Phosphoprotein</keyword>
<dbReference type="InterPro" id="IPR050595">
    <property type="entry name" value="Bact_response_regulator"/>
</dbReference>
<comment type="caution">
    <text evidence="4">The sequence shown here is derived from an EMBL/GenBank/DDBJ whole genome shotgun (WGS) entry which is preliminary data.</text>
</comment>
<dbReference type="InterPro" id="IPR013975">
    <property type="entry name" value="Tscrpt_reg_BetR_N"/>
</dbReference>
<dbReference type="PROSITE" id="PS50110">
    <property type="entry name" value="RESPONSE_REGULATORY"/>
    <property type="match status" value="1"/>
</dbReference>
<evidence type="ECO:0000256" key="1">
    <source>
        <dbReference type="ARBA" id="ARBA00022553"/>
    </source>
</evidence>
<evidence type="ECO:0000256" key="2">
    <source>
        <dbReference type="PROSITE-ProRule" id="PRU00169"/>
    </source>
</evidence>
<dbReference type="AlphaFoldDB" id="A0A202BGP1"/>
<dbReference type="InterPro" id="IPR011006">
    <property type="entry name" value="CheY-like_superfamily"/>
</dbReference>
<evidence type="ECO:0000313" key="4">
    <source>
        <dbReference type="EMBL" id="OVE50714.1"/>
    </source>
</evidence>